<keyword evidence="2" id="KW-1185">Reference proteome</keyword>
<dbReference type="EMBL" id="JBAKAZ010000035">
    <property type="protein sequence ID" value="MEL0629940.1"/>
    <property type="molecule type" value="Genomic_DNA"/>
</dbReference>
<reference evidence="1 2" key="1">
    <citation type="submission" date="2024-02" db="EMBL/GenBank/DDBJ databases">
        <title>Bacteria isolated from the canopy kelp, Nereocystis luetkeana.</title>
        <authorList>
            <person name="Pfister C.A."/>
            <person name="Younker I.T."/>
            <person name="Light S.H."/>
        </authorList>
    </citation>
    <scope>NUCLEOTIDE SEQUENCE [LARGE SCALE GENOMIC DNA]</scope>
    <source>
        <strain evidence="1 2">TI.1.05</strain>
    </source>
</reference>
<comment type="caution">
    <text evidence="1">The sequence shown here is derived from an EMBL/GenBank/DDBJ whole genome shotgun (WGS) entry which is preliminary data.</text>
</comment>
<organism evidence="1 2">
    <name type="scientific">Psychromonas aquatilis</name>
    <dbReference type="NCBI Taxonomy" id="2005072"/>
    <lineage>
        <taxon>Bacteria</taxon>
        <taxon>Pseudomonadati</taxon>
        <taxon>Pseudomonadota</taxon>
        <taxon>Gammaproteobacteria</taxon>
        <taxon>Alteromonadales</taxon>
        <taxon>Psychromonadaceae</taxon>
        <taxon>Psychromonas</taxon>
    </lineage>
</organism>
<sequence>MKNKIKFIKEKINNVFFEQKEELKEPSEKNETDQLDIDIDIDEFLTDMDEFICEDTIFDVESEYEYKTEEEVKVCFAFEEVKDFLNNAKKAFKQREALGKNGKGIEIENELSFNIDITGIKIAFREIPPQITIKKYPDDILKLNAAKRKLHQSAIVKPIRKILKPYPNIKFVEDLAETIENDNNIPRNELLKTPEKFFKIAENFEMPGRFTFIPDDVFITFVEKELHQNYSVMFKDFHSYNQSEVVVRPKSGLIDHYENQKMNECLAYLVNKHNLKKYHVNRFVLPPVIHLLILNGEPKKKEKEEGEQPFTVDDGTKIKSIYKDDIHRTFHLNHPFTEEVNVKDFTSYIVNNVKELCFYNYNTAVSKKNIQFDKNKNIIRSVISNFCEKSNILEKDLFKNPGERQLEDLINTYLILFSKYYSLYHSNKIPDDLFTKKKESQKVEADKKKMKK</sequence>
<evidence type="ECO:0000313" key="1">
    <source>
        <dbReference type="EMBL" id="MEL0629940.1"/>
    </source>
</evidence>
<dbReference type="Proteomes" id="UP001369082">
    <property type="component" value="Unassembled WGS sequence"/>
</dbReference>
<name>A0ABU9GRT9_9GAMM</name>
<accession>A0ABU9GRT9</accession>
<dbReference type="RefSeq" id="WP_341598073.1">
    <property type="nucleotide sequence ID" value="NZ_JBAKAZ010000035.1"/>
</dbReference>
<proteinExistence type="predicted"/>
<evidence type="ECO:0000313" key="2">
    <source>
        <dbReference type="Proteomes" id="UP001369082"/>
    </source>
</evidence>
<protein>
    <submittedName>
        <fullName evidence="1">Uncharacterized protein</fullName>
    </submittedName>
</protein>
<gene>
    <name evidence="1" type="ORF">V6256_10020</name>
</gene>